<sequence>MAKSIIIYGLLITFLLLTPTHHLMLVNGRIQMRNVPMESILEDLENCHKIDPRLWAPDTDFSKLRLWDRPEVGDRAAYFAYIQQKLRVPEEIQSICHLSKGVYSIRSRPLRRKRNVTSQGVIFIQSTELMMQIETPPHYSAGESWEYAGSEIMVRREPHESDCRVKTLRRMNCFERELYRAMLSEPSIQLDEFSKGMKRGSIWLVH</sequence>
<organism evidence="2 3">
    <name type="scientific">Ananas comosus</name>
    <name type="common">Pineapple</name>
    <name type="synonym">Ananas ananas</name>
    <dbReference type="NCBI Taxonomy" id="4615"/>
    <lineage>
        <taxon>Eukaryota</taxon>
        <taxon>Viridiplantae</taxon>
        <taxon>Streptophyta</taxon>
        <taxon>Embryophyta</taxon>
        <taxon>Tracheophyta</taxon>
        <taxon>Spermatophyta</taxon>
        <taxon>Magnoliopsida</taxon>
        <taxon>Liliopsida</taxon>
        <taxon>Poales</taxon>
        <taxon>Bromeliaceae</taxon>
        <taxon>Bromelioideae</taxon>
        <taxon>Ananas</taxon>
    </lineage>
</organism>
<dbReference type="AlphaFoldDB" id="A0A6P5EKT7"/>
<keyword evidence="1" id="KW-0812">Transmembrane</keyword>
<evidence type="ECO:0000313" key="2">
    <source>
        <dbReference type="Proteomes" id="UP000515123"/>
    </source>
</evidence>
<dbReference type="RefSeq" id="XP_020084186.1">
    <property type="nucleotide sequence ID" value="XM_020228597.1"/>
</dbReference>
<name>A0A6P5EKT7_ANACO</name>
<dbReference type="Proteomes" id="UP000515123">
    <property type="component" value="Linkage group 3"/>
</dbReference>
<proteinExistence type="predicted"/>
<keyword evidence="1" id="KW-1133">Transmembrane helix</keyword>
<reference evidence="2" key="1">
    <citation type="journal article" date="2015" name="Nat. Genet.">
        <title>The pineapple genome and the evolution of CAM photosynthesis.</title>
        <authorList>
            <person name="Ming R."/>
            <person name="VanBuren R."/>
            <person name="Wai C.M."/>
            <person name="Tang H."/>
            <person name="Schatz M.C."/>
            <person name="Bowers J.E."/>
            <person name="Lyons E."/>
            <person name="Wang M.L."/>
            <person name="Chen J."/>
            <person name="Biggers E."/>
            <person name="Zhang J."/>
            <person name="Huang L."/>
            <person name="Zhang L."/>
            <person name="Miao W."/>
            <person name="Zhang J."/>
            <person name="Ye Z."/>
            <person name="Miao C."/>
            <person name="Lin Z."/>
            <person name="Wang H."/>
            <person name="Zhou H."/>
            <person name="Yim W.C."/>
            <person name="Priest H.D."/>
            <person name="Zheng C."/>
            <person name="Woodhouse M."/>
            <person name="Edger P.P."/>
            <person name="Guyot R."/>
            <person name="Guo H.B."/>
            <person name="Guo H."/>
            <person name="Zheng G."/>
            <person name="Singh R."/>
            <person name="Sharma A."/>
            <person name="Min X."/>
            <person name="Zheng Y."/>
            <person name="Lee H."/>
            <person name="Gurtowski J."/>
            <person name="Sedlazeck F.J."/>
            <person name="Harkess A."/>
            <person name="McKain M.R."/>
            <person name="Liao Z."/>
            <person name="Fang J."/>
            <person name="Liu J."/>
            <person name="Zhang X."/>
            <person name="Zhang Q."/>
            <person name="Hu W."/>
            <person name="Qin Y."/>
            <person name="Wang K."/>
            <person name="Chen L.Y."/>
            <person name="Shirley N."/>
            <person name="Lin Y.R."/>
            <person name="Liu L.Y."/>
            <person name="Hernandez A.G."/>
            <person name="Wright C.L."/>
            <person name="Bulone V."/>
            <person name="Tuskan G.A."/>
            <person name="Heath K."/>
            <person name="Zee F."/>
            <person name="Moore P.H."/>
            <person name="Sunkar R."/>
            <person name="Leebens-Mack J.H."/>
            <person name="Mockler T."/>
            <person name="Bennetzen J.L."/>
            <person name="Freeling M."/>
            <person name="Sankoff D."/>
            <person name="Paterson A.H."/>
            <person name="Zhu X."/>
            <person name="Yang X."/>
            <person name="Smith J.A."/>
            <person name="Cushman J.C."/>
            <person name="Paull R.E."/>
            <person name="Yu Q."/>
        </authorList>
    </citation>
    <scope>NUCLEOTIDE SEQUENCE [LARGE SCALE GENOMIC DNA]</scope>
    <source>
        <strain evidence="2">cv. F153</strain>
    </source>
</reference>
<keyword evidence="2" id="KW-1185">Reference proteome</keyword>
<gene>
    <name evidence="3" type="primary">LOC109707366</name>
</gene>
<evidence type="ECO:0000313" key="3">
    <source>
        <dbReference type="RefSeq" id="XP_020084186.1"/>
    </source>
</evidence>
<keyword evidence="1" id="KW-0472">Membrane</keyword>
<feature type="transmembrane region" description="Helical" evidence="1">
    <location>
        <begin position="6"/>
        <end position="26"/>
    </location>
</feature>
<dbReference type="GeneID" id="109707366"/>
<protein>
    <submittedName>
        <fullName evidence="3">Uncharacterized protein LOC109707366</fullName>
    </submittedName>
</protein>
<accession>A0A6P5EKT7</accession>
<evidence type="ECO:0000256" key="1">
    <source>
        <dbReference type="SAM" id="Phobius"/>
    </source>
</evidence>
<reference evidence="3" key="2">
    <citation type="submission" date="2025-08" db="UniProtKB">
        <authorList>
            <consortium name="RefSeq"/>
        </authorList>
    </citation>
    <scope>IDENTIFICATION</scope>
    <source>
        <tissue evidence="3">Leaf</tissue>
    </source>
</reference>